<dbReference type="Gene3D" id="3.90.1590.10">
    <property type="entry name" value="glutathione-dependent formaldehyde- activating enzyme (gfa)"/>
    <property type="match status" value="2"/>
</dbReference>
<dbReference type="Pfam" id="PF04828">
    <property type="entry name" value="GFA"/>
    <property type="match status" value="2"/>
</dbReference>
<dbReference type="InterPro" id="IPR011057">
    <property type="entry name" value="Mss4-like_sf"/>
</dbReference>
<dbReference type="PANTHER" id="PTHR33337">
    <property type="entry name" value="GFA DOMAIN-CONTAINING PROTEIN"/>
    <property type="match status" value="1"/>
</dbReference>
<dbReference type="RefSeq" id="XP_033536093.1">
    <property type="nucleotide sequence ID" value="XM_033674874.1"/>
</dbReference>
<feature type="domain" description="CENP-V/GFA" evidence="5">
    <location>
        <begin position="3"/>
        <end position="106"/>
    </location>
</feature>
<dbReference type="Proteomes" id="UP000504638">
    <property type="component" value="Unplaced"/>
</dbReference>
<gene>
    <name evidence="6 8" type="ORF">P152DRAFT_272609</name>
</gene>
<evidence type="ECO:0000313" key="8">
    <source>
        <dbReference type="RefSeq" id="XP_033536093.1"/>
    </source>
</evidence>
<evidence type="ECO:0000256" key="2">
    <source>
        <dbReference type="ARBA" id="ARBA00022723"/>
    </source>
</evidence>
<comment type="similarity">
    <text evidence="1">Belongs to the Gfa family.</text>
</comment>
<keyword evidence="7" id="KW-1185">Reference proteome</keyword>
<evidence type="ECO:0000256" key="3">
    <source>
        <dbReference type="ARBA" id="ARBA00022833"/>
    </source>
</evidence>
<dbReference type="PROSITE" id="PS51891">
    <property type="entry name" value="CENP_V_GFA"/>
    <property type="match status" value="1"/>
</dbReference>
<evidence type="ECO:0000259" key="5">
    <source>
        <dbReference type="PROSITE" id="PS51891"/>
    </source>
</evidence>
<reference evidence="8" key="2">
    <citation type="submission" date="2020-04" db="EMBL/GenBank/DDBJ databases">
        <authorList>
            <consortium name="NCBI Genome Project"/>
        </authorList>
    </citation>
    <scope>NUCLEOTIDE SEQUENCE</scope>
    <source>
        <strain evidence="8">CBS 781.70</strain>
    </source>
</reference>
<name>A0A6G1G8Z9_9PEZI</name>
<keyword evidence="4" id="KW-0456">Lyase</keyword>
<dbReference type="GeneID" id="54415444"/>
<dbReference type="EMBL" id="ML975153">
    <property type="protein sequence ID" value="KAF1814462.1"/>
    <property type="molecule type" value="Genomic_DNA"/>
</dbReference>
<dbReference type="SUPFAM" id="SSF51316">
    <property type="entry name" value="Mss4-like"/>
    <property type="match status" value="2"/>
</dbReference>
<evidence type="ECO:0000256" key="1">
    <source>
        <dbReference type="ARBA" id="ARBA00005495"/>
    </source>
</evidence>
<evidence type="ECO:0000313" key="6">
    <source>
        <dbReference type="EMBL" id="KAF1814462.1"/>
    </source>
</evidence>
<dbReference type="AlphaFoldDB" id="A0A6G1G8Z9"/>
<evidence type="ECO:0000256" key="4">
    <source>
        <dbReference type="ARBA" id="ARBA00023239"/>
    </source>
</evidence>
<protein>
    <recommendedName>
        <fullName evidence="5">CENP-V/GFA domain-containing protein</fullName>
    </recommendedName>
</protein>
<dbReference type="GO" id="GO:0046872">
    <property type="term" value="F:metal ion binding"/>
    <property type="evidence" value="ECO:0007669"/>
    <property type="project" value="UniProtKB-KW"/>
</dbReference>
<dbReference type="OrthoDB" id="5422068at2759"/>
<proteinExistence type="inferred from homology"/>
<dbReference type="GO" id="GO:0016846">
    <property type="term" value="F:carbon-sulfur lyase activity"/>
    <property type="evidence" value="ECO:0007669"/>
    <property type="project" value="InterPro"/>
</dbReference>
<reference evidence="6 8" key="1">
    <citation type="submission" date="2020-01" db="EMBL/GenBank/DDBJ databases">
        <authorList>
            <consortium name="DOE Joint Genome Institute"/>
            <person name="Haridas S."/>
            <person name="Albert R."/>
            <person name="Binder M."/>
            <person name="Bloem J."/>
            <person name="Labutti K."/>
            <person name="Salamov A."/>
            <person name="Andreopoulos B."/>
            <person name="Baker S.E."/>
            <person name="Barry K."/>
            <person name="Bills G."/>
            <person name="Bluhm B.H."/>
            <person name="Cannon C."/>
            <person name="Castanera R."/>
            <person name="Culley D.E."/>
            <person name="Daum C."/>
            <person name="Ezra D."/>
            <person name="Gonzalez J.B."/>
            <person name="Henrissat B."/>
            <person name="Kuo A."/>
            <person name="Liang C."/>
            <person name="Lipzen A."/>
            <person name="Lutzoni F."/>
            <person name="Magnuson J."/>
            <person name="Mondo S."/>
            <person name="Nolan M."/>
            <person name="Ohm R."/>
            <person name="Pangilinan J."/>
            <person name="Park H.-J."/>
            <person name="Ramirez L."/>
            <person name="Alfaro M."/>
            <person name="Sun H."/>
            <person name="Tritt A."/>
            <person name="Yoshinaga Y."/>
            <person name="Zwiers L.-H."/>
            <person name="Turgeon B.G."/>
            <person name="Goodwin S.B."/>
            <person name="Spatafora J.W."/>
            <person name="Crous P.W."/>
            <person name="Grigoriev I.V."/>
        </authorList>
    </citation>
    <scope>NUCLEOTIDE SEQUENCE</scope>
    <source>
        <strain evidence="6 8">CBS 781.70</strain>
    </source>
</reference>
<evidence type="ECO:0000313" key="7">
    <source>
        <dbReference type="Proteomes" id="UP000504638"/>
    </source>
</evidence>
<keyword evidence="3" id="KW-0862">Zinc</keyword>
<dbReference type="InterPro" id="IPR006913">
    <property type="entry name" value="CENP-V/GFA"/>
</dbReference>
<keyword evidence="2" id="KW-0479">Metal-binding</keyword>
<dbReference type="PANTHER" id="PTHR33337:SF31">
    <property type="entry name" value="DUF636 DOMAIN PROTEIN (AFU_ORTHOLOGUE AFUA_2G12650)"/>
    <property type="match status" value="1"/>
</dbReference>
<reference evidence="8" key="3">
    <citation type="submission" date="2025-04" db="UniProtKB">
        <authorList>
            <consortium name="RefSeq"/>
        </authorList>
    </citation>
    <scope>IDENTIFICATION</scope>
    <source>
        <strain evidence="8">CBS 781.70</strain>
    </source>
</reference>
<accession>A0A6G1G8Z9</accession>
<sequence>MDVTSKCLCGSSSFTVRIEQYPIEAHLCHCDTCRHAHGEFAAFHAPWPVPPPESLKTMTGYQSSSSVTRYFCSKCGTQMGDAGAHGHQWTTSTATVDEPEKLFEYKHHIFVPDTKDGGLSDLLPMINGREMRLWRGEKYQSEELPKSWKGAPPAPDPSERLEARCLCGGVKFFITRPDADVGAPIPPREDPDIKKYVSRKGNKWMASNCVCKSCRLASGCDISSWYFVATPFITLEDGAPFRNVFGTGREYCSSENVARVFCSRCGATVLYQNFQRPKMVDISAGILRSKAGARAEDWADWNLGIDYSSEAINASMRDALQQGLSSWGHETG</sequence>
<organism evidence="6">
    <name type="scientific">Eremomyces bilateralis CBS 781.70</name>
    <dbReference type="NCBI Taxonomy" id="1392243"/>
    <lineage>
        <taxon>Eukaryota</taxon>
        <taxon>Fungi</taxon>
        <taxon>Dikarya</taxon>
        <taxon>Ascomycota</taxon>
        <taxon>Pezizomycotina</taxon>
        <taxon>Dothideomycetes</taxon>
        <taxon>Dothideomycetes incertae sedis</taxon>
        <taxon>Eremomycetales</taxon>
        <taxon>Eremomycetaceae</taxon>
        <taxon>Eremomyces</taxon>
    </lineage>
</organism>